<keyword evidence="2" id="KW-1133">Transmembrane helix</keyword>
<dbReference type="GO" id="GO:0016020">
    <property type="term" value="C:membrane"/>
    <property type="evidence" value="ECO:0007669"/>
    <property type="project" value="UniProtKB-SubCell"/>
</dbReference>
<dbReference type="Pfam" id="PF01145">
    <property type="entry name" value="Band_7"/>
    <property type="match status" value="1"/>
</dbReference>
<dbReference type="RefSeq" id="WP_173075362.1">
    <property type="nucleotide sequence ID" value="NZ_CP041345.1"/>
</dbReference>
<dbReference type="CDD" id="cd03401">
    <property type="entry name" value="SPFH_prohibitin"/>
    <property type="match status" value="1"/>
</dbReference>
<protein>
    <submittedName>
        <fullName evidence="4">Prohibitin family protein</fullName>
    </submittedName>
</protein>
<feature type="transmembrane region" description="Helical" evidence="2">
    <location>
        <begin position="6"/>
        <end position="21"/>
    </location>
</feature>
<dbReference type="PANTHER" id="PTHR23222">
    <property type="entry name" value="PROHIBITIN"/>
    <property type="match status" value="1"/>
</dbReference>
<dbReference type="EMBL" id="CP041345">
    <property type="protein sequence ID" value="QKG80545.1"/>
    <property type="molecule type" value="Genomic_DNA"/>
</dbReference>
<evidence type="ECO:0000256" key="2">
    <source>
        <dbReference type="SAM" id="Phobius"/>
    </source>
</evidence>
<keyword evidence="2" id="KW-0472">Membrane</keyword>
<keyword evidence="5" id="KW-1185">Reference proteome</keyword>
<dbReference type="SUPFAM" id="SSF117892">
    <property type="entry name" value="Band 7/SPFH domain"/>
    <property type="match status" value="1"/>
</dbReference>
<keyword evidence="2" id="KW-0812">Transmembrane</keyword>
<dbReference type="InterPro" id="IPR036013">
    <property type="entry name" value="Band_7/SPFH_dom_sf"/>
</dbReference>
<sequence>MVLLKIISWIILIYGIIALIIRKINLSRLKLPLAVASSIAGAILVVLLSLIVVVGPQEVAVVTTPSGVRPEPLHTGWHIIAPWNNIHYMDKTVWVYTCANAQGEGEKPNSDAIWAPTKDGIKLGFDVSVSWRIDANQAPWIYQNVTENDGGRSGRYIWLEENVIRAKLKSALALTVSGFTPIEAYSTKRNDIQQEILQRLKSECQQYRIIIDNVDVREVYYNEEYEKAINAKKLAEQEALRLIEVTKQKEEQLKQATIDKNIAIEKAKGESEALKIKGQSISSNPKIIELEWINKWNGQLPTYMMGNGQGIMVNLNNK</sequence>
<dbReference type="PANTHER" id="PTHR23222:SF0">
    <property type="entry name" value="PROHIBITIN 1"/>
    <property type="match status" value="1"/>
</dbReference>
<evidence type="ECO:0000313" key="5">
    <source>
        <dbReference type="Proteomes" id="UP000500961"/>
    </source>
</evidence>
<evidence type="ECO:0000259" key="3">
    <source>
        <dbReference type="Pfam" id="PF01145"/>
    </source>
</evidence>
<accession>A0A7D4CS41</accession>
<organism evidence="4 5">
    <name type="scientific">Tenuifilum thalassicum</name>
    <dbReference type="NCBI Taxonomy" id="2590900"/>
    <lineage>
        <taxon>Bacteria</taxon>
        <taxon>Pseudomonadati</taxon>
        <taxon>Bacteroidota</taxon>
        <taxon>Bacteroidia</taxon>
        <taxon>Bacteroidales</taxon>
        <taxon>Tenuifilaceae</taxon>
        <taxon>Tenuifilum</taxon>
    </lineage>
</organism>
<evidence type="ECO:0000313" key="4">
    <source>
        <dbReference type="EMBL" id="QKG80545.1"/>
    </source>
</evidence>
<dbReference type="InterPro" id="IPR001107">
    <property type="entry name" value="Band_7"/>
</dbReference>
<dbReference type="Gene3D" id="3.30.479.30">
    <property type="entry name" value="Band 7 domain"/>
    <property type="match status" value="1"/>
</dbReference>
<dbReference type="Proteomes" id="UP000500961">
    <property type="component" value="Chromosome"/>
</dbReference>
<proteinExistence type="predicted"/>
<comment type="subcellular location">
    <subcellularLocation>
        <location evidence="1">Membrane</location>
        <topology evidence="1">Single-pass membrane protein</topology>
    </subcellularLocation>
</comment>
<reference evidence="4 5" key="1">
    <citation type="submission" date="2019-07" db="EMBL/GenBank/DDBJ databases">
        <title>Thalassofilum flectens gen. nov., sp. nov., a novel moderate thermophilic anaerobe from a shallow sea hot spring in Kunashir Island (Russia), representing a new family in the order Bacteroidales, and proposal of Thalassofilacea fam. nov.</title>
        <authorList>
            <person name="Kochetkova T.V."/>
            <person name="Podosokorskaya O.A."/>
            <person name="Novikov A."/>
            <person name="Elcheninov A.G."/>
            <person name="Toshchakov S.V."/>
            <person name="Kublanov I.V."/>
        </authorList>
    </citation>
    <scope>NUCLEOTIDE SEQUENCE [LARGE SCALE GENOMIC DNA]</scope>
    <source>
        <strain evidence="4 5">38-H</strain>
    </source>
</reference>
<dbReference type="KEGG" id="ttz:FHG85_09775"/>
<name>A0A7D4CS41_9BACT</name>
<gene>
    <name evidence="4" type="ORF">FHG85_09775</name>
</gene>
<feature type="transmembrane region" description="Helical" evidence="2">
    <location>
        <begin position="33"/>
        <end position="55"/>
    </location>
</feature>
<dbReference type="AlphaFoldDB" id="A0A7D4CS41"/>
<evidence type="ECO:0000256" key="1">
    <source>
        <dbReference type="ARBA" id="ARBA00004167"/>
    </source>
</evidence>
<feature type="domain" description="Band 7" evidence="3">
    <location>
        <begin position="53"/>
        <end position="250"/>
    </location>
</feature>
<dbReference type="InterPro" id="IPR000163">
    <property type="entry name" value="Prohibitin"/>
</dbReference>